<dbReference type="AlphaFoldDB" id="A0A4R6AS88"/>
<name>A0A4R6AS88_9RHOB</name>
<feature type="signal peptide" evidence="1">
    <location>
        <begin position="1"/>
        <end position="35"/>
    </location>
</feature>
<keyword evidence="3" id="KW-1185">Reference proteome</keyword>
<dbReference type="EMBL" id="SMZO01000043">
    <property type="protein sequence ID" value="TDL85488.1"/>
    <property type="molecule type" value="Genomic_DNA"/>
</dbReference>
<protein>
    <recommendedName>
        <fullName evidence="4">Autotransporter outer membrane beta-barrel domain-containing protein</fullName>
    </recommendedName>
</protein>
<feature type="chain" id="PRO_5020325393" description="Autotransporter outer membrane beta-barrel domain-containing protein" evidence="1">
    <location>
        <begin position="36"/>
        <end position="429"/>
    </location>
</feature>
<accession>A0A4R6AS88</accession>
<sequence length="429" mass="45387">MTKTNTLDKMATGRTSLLAATALTASFIFPIAADAADNFTIRVTTNGTTGSATAKTIEEFADLGLKSSGLDSVNAAYTDTSVATADLNFRGLPMVVTFPDSGPGLIYSIPELGFTRAFNAQSTREANGDDLEDYLKNDIDGLLSKVLDYLVSETGTDPVAGNPASLQGTMIAGDFTAGTGLGPGNGSQASTGDGGGEGRRNVYGIGARLGQYSVNGNDITTIDLPLTFVRPLEDPRYALIIDMPLTFVDTNGSETVAASLGVGMRVPITTRWTLTPMLRAGATGSVDLGSLAALYSGSLSSSYKFNWGQTEINIGNMLSYISTTDVSDAIDDYQVDYDLQNTVSRNGVGFSGPLSYKLFGAETTWEASVVNTQIFGDAVYIDNYTDMAVSFGTKQSRNGLTWDAIRIGFTYTVGNNDFQGGRINFGYQF</sequence>
<evidence type="ECO:0000313" key="3">
    <source>
        <dbReference type="Proteomes" id="UP000294562"/>
    </source>
</evidence>
<evidence type="ECO:0008006" key="4">
    <source>
        <dbReference type="Google" id="ProtNLM"/>
    </source>
</evidence>
<keyword evidence="1" id="KW-0732">Signal</keyword>
<reference evidence="2 3" key="1">
    <citation type="submission" date="2019-03" db="EMBL/GenBank/DDBJ databases">
        <title>Rhodobacteraceae bacterium SM1902, a new member of the family Rhodobacteraceae isolated from Yantai.</title>
        <authorList>
            <person name="Sun Y."/>
        </authorList>
    </citation>
    <scope>NUCLEOTIDE SEQUENCE [LARGE SCALE GENOMIC DNA]</scope>
    <source>
        <strain evidence="2 3">SM1902</strain>
    </source>
</reference>
<comment type="caution">
    <text evidence="2">The sequence shown here is derived from an EMBL/GenBank/DDBJ whole genome shotgun (WGS) entry which is preliminary data.</text>
</comment>
<dbReference type="Proteomes" id="UP000294562">
    <property type="component" value="Unassembled WGS sequence"/>
</dbReference>
<evidence type="ECO:0000256" key="1">
    <source>
        <dbReference type="SAM" id="SignalP"/>
    </source>
</evidence>
<dbReference type="RefSeq" id="WP_133343769.1">
    <property type="nucleotide sequence ID" value="NZ_SMZO01000043.1"/>
</dbReference>
<organism evidence="2 3">
    <name type="scientific">Meridianimarinicoccus aquatilis</name>
    <dbReference type="NCBI Taxonomy" id="2552766"/>
    <lineage>
        <taxon>Bacteria</taxon>
        <taxon>Pseudomonadati</taxon>
        <taxon>Pseudomonadota</taxon>
        <taxon>Alphaproteobacteria</taxon>
        <taxon>Rhodobacterales</taxon>
        <taxon>Paracoccaceae</taxon>
        <taxon>Meridianimarinicoccus</taxon>
    </lineage>
</organism>
<gene>
    <name evidence="2" type="ORF">E2L05_15360</name>
</gene>
<evidence type="ECO:0000313" key="2">
    <source>
        <dbReference type="EMBL" id="TDL85488.1"/>
    </source>
</evidence>
<dbReference type="OrthoDB" id="7462457at2"/>
<proteinExistence type="predicted"/>